<evidence type="ECO:0000313" key="10">
    <source>
        <dbReference type="EMBL" id="PZT47867.1"/>
    </source>
</evidence>
<dbReference type="Proteomes" id="UP000249746">
    <property type="component" value="Unassembled WGS sequence"/>
</dbReference>
<dbReference type="SUPFAM" id="SSF160443">
    <property type="entry name" value="SMR domain-like"/>
    <property type="match status" value="1"/>
</dbReference>
<dbReference type="OrthoDB" id="9808166at2"/>
<dbReference type="InterPro" id="IPR002625">
    <property type="entry name" value="Smr_dom"/>
</dbReference>
<dbReference type="PROSITE" id="PS50828">
    <property type="entry name" value="SMR"/>
    <property type="match status" value="1"/>
</dbReference>
<dbReference type="EC" id="3.6.4.-" evidence="7"/>
<sequence length="736" mass="84344">MNKLIKQLDLEQYLKVYESFLARKKELFLQGDSKIHLNFIKELDKIPFNPPPPLKELDKELQLLKKFGYLKLEEIYEFIKIVRYFRYLKNLRVSGVLLEWLEAIKIPQALLEILEVFNQEGEIKEGKYLELDSLNVGISKVKREIGNHLSSLLSHNKITPYLVDKQIHLVNDCECLLLKAGFSHVLKGQIMHRSNTGFFYVVPQGVASLKDRLEDLQNKKEEELFKICKEFSSIFNKHLLFLEFINKEFDRFDSYQARLLFAKAKDYEFLAPKENESRIIIRGFKHPALKKPKPINLDFVGEILMVTGVNAGGKTMLLKSLLSVVFLSKHLMPMPLLANQSSIGNFKGIHLVLEDPQNSKNDISTFGGRMLQFKEILAQKNAIIGVDEIELGTDSDEAASLFKVLLENLLLRQNKIIITTHHKRLAALMAHDKRVQLLAALFDEEREMPTFSFLDGTIGKSYAFETAVRYGIPRNLVNEAKKLYGEDKEKLNELIENSARLEIKLQEEIKKAEQKRASLDQKLQNLKDLENTLENKYQARKNELERIYYDAINEAKKAVKMQDSKEIHRSMNEASKILKNLQTEKKNLKEEEKKSFKVGERVKYLSQKGIVLNLGKESANIELDSGMKIKVSLKDLKKSGNEPQIKKASFKVENPKNAQVKLDLHGMRADEAIEKLDTFISNSLVAGFDEVLVYHGIGTGRLSSVVRDFLSTHPKVLEFIDAPPQMGGFGAKIIKL</sequence>
<dbReference type="GO" id="GO:0005524">
    <property type="term" value="F:ATP binding"/>
    <property type="evidence" value="ECO:0007669"/>
    <property type="project" value="UniProtKB-UniRule"/>
</dbReference>
<name>A0A2W6MTU1_9HELI</name>
<dbReference type="InterPro" id="IPR007696">
    <property type="entry name" value="DNA_mismatch_repair_MutS_core"/>
</dbReference>
<dbReference type="GO" id="GO:0004519">
    <property type="term" value="F:endonuclease activity"/>
    <property type="evidence" value="ECO:0007669"/>
    <property type="project" value="UniProtKB-UniRule"/>
</dbReference>
<dbReference type="InterPro" id="IPR005747">
    <property type="entry name" value="MutS2"/>
</dbReference>
<evidence type="ECO:0000256" key="6">
    <source>
        <dbReference type="ARBA" id="ARBA00023125"/>
    </source>
</evidence>
<evidence type="ECO:0000256" key="7">
    <source>
        <dbReference type="HAMAP-Rule" id="MF_00092"/>
    </source>
</evidence>
<dbReference type="Gene3D" id="3.30.1370.110">
    <property type="match status" value="1"/>
</dbReference>
<dbReference type="GO" id="GO:0140664">
    <property type="term" value="F:ATP-dependent DNA damage sensor activity"/>
    <property type="evidence" value="ECO:0007669"/>
    <property type="project" value="InterPro"/>
</dbReference>
<feature type="binding site" evidence="7">
    <location>
        <begin position="308"/>
        <end position="315"/>
    </location>
    <ligand>
        <name>ATP</name>
        <dbReference type="ChEBI" id="CHEBI:30616"/>
    </ligand>
</feature>
<evidence type="ECO:0000256" key="1">
    <source>
        <dbReference type="ARBA" id="ARBA00022730"/>
    </source>
</evidence>
<keyword evidence="7 10" id="KW-0255">Endonuclease</keyword>
<evidence type="ECO:0000256" key="3">
    <source>
        <dbReference type="ARBA" id="ARBA00022801"/>
    </source>
</evidence>
<dbReference type="SUPFAM" id="SSF52540">
    <property type="entry name" value="P-loop containing nucleoside triphosphate hydrolases"/>
    <property type="match status" value="1"/>
</dbReference>
<organism evidence="10 11">
    <name type="scientific">Helicobacter valdiviensis</name>
    <dbReference type="NCBI Taxonomy" id="1458358"/>
    <lineage>
        <taxon>Bacteria</taxon>
        <taxon>Pseudomonadati</taxon>
        <taxon>Campylobacterota</taxon>
        <taxon>Epsilonproteobacteria</taxon>
        <taxon>Campylobacterales</taxon>
        <taxon>Helicobacteraceae</taxon>
        <taxon>Helicobacter</taxon>
    </lineage>
</organism>
<gene>
    <name evidence="7" type="primary">mutS2</name>
    <name evidence="7" type="synonym">rqcU</name>
    <name evidence="10" type="ORF">B6S12_06805</name>
</gene>
<dbReference type="NCBIfam" id="TIGR01069">
    <property type="entry name" value="mutS2"/>
    <property type="match status" value="1"/>
</dbReference>
<evidence type="ECO:0000256" key="5">
    <source>
        <dbReference type="ARBA" id="ARBA00022884"/>
    </source>
</evidence>
<dbReference type="GO" id="GO:0030983">
    <property type="term" value="F:mismatched DNA binding"/>
    <property type="evidence" value="ECO:0007669"/>
    <property type="project" value="InterPro"/>
</dbReference>
<dbReference type="InterPro" id="IPR027417">
    <property type="entry name" value="P-loop_NTPase"/>
</dbReference>
<keyword evidence="1 7" id="KW-0699">rRNA-binding</keyword>
<dbReference type="GO" id="GO:0045910">
    <property type="term" value="P:negative regulation of DNA recombination"/>
    <property type="evidence" value="ECO:0007669"/>
    <property type="project" value="InterPro"/>
</dbReference>
<dbReference type="InterPro" id="IPR036063">
    <property type="entry name" value="Smr_dom_sf"/>
</dbReference>
<dbReference type="InterPro" id="IPR000432">
    <property type="entry name" value="DNA_mismatch_repair_MutS_C"/>
</dbReference>
<dbReference type="SMART" id="SM00463">
    <property type="entry name" value="SMR"/>
    <property type="match status" value="1"/>
</dbReference>
<proteinExistence type="inferred from homology"/>
<keyword evidence="5 7" id="KW-0694">RNA-binding</keyword>
<dbReference type="PIRSF" id="PIRSF005814">
    <property type="entry name" value="MutS_YshD"/>
    <property type="match status" value="1"/>
</dbReference>
<dbReference type="Pfam" id="PF00488">
    <property type="entry name" value="MutS_V"/>
    <property type="match status" value="1"/>
</dbReference>
<protein>
    <recommendedName>
        <fullName evidence="7">Endonuclease MutS2</fullName>
        <ecNumber evidence="7">3.1.-.-</ecNumber>
    </recommendedName>
    <alternativeName>
        <fullName evidence="7">Ribosome-associated protein quality control-upstream factor</fullName>
        <shortName evidence="7">RQC-upstream factor</shortName>
        <shortName evidence="7">RqcU</shortName>
        <ecNumber evidence="7">3.6.4.-</ecNumber>
    </alternativeName>
</protein>
<dbReference type="GO" id="GO:0019843">
    <property type="term" value="F:rRNA binding"/>
    <property type="evidence" value="ECO:0007669"/>
    <property type="project" value="UniProtKB-UniRule"/>
</dbReference>
<dbReference type="GO" id="GO:0072344">
    <property type="term" value="P:rescue of stalled ribosome"/>
    <property type="evidence" value="ECO:0007669"/>
    <property type="project" value="UniProtKB-UniRule"/>
</dbReference>
<dbReference type="HAMAP" id="MF_00092">
    <property type="entry name" value="MutS2"/>
    <property type="match status" value="1"/>
</dbReference>
<dbReference type="GO" id="GO:0006298">
    <property type="term" value="P:mismatch repair"/>
    <property type="evidence" value="ECO:0007669"/>
    <property type="project" value="InterPro"/>
</dbReference>
<dbReference type="Gene3D" id="3.40.50.300">
    <property type="entry name" value="P-loop containing nucleotide triphosphate hydrolases"/>
    <property type="match status" value="1"/>
</dbReference>
<dbReference type="InterPro" id="IPR045076">
    <property type="entry name" value="MutS"/>
</dbReference>
<dbReference type="EMBL" id="NBIU01000019">
    <property type="protein sequence ID" value="PZT47867.1"/>
    <property type="molecule type" value="Genomic_DNA"/>
</dbReference>
<evidence type="ECO:0000259" key="9">
    <source>
        <dbReference type="PROSITE" id="PS50828"/>
    </source>
</evidence>
<evidence type="ECO:0000313" key="11">
    <source>
        <dbReference type="Proteomes" id="UP000249746"/>
    </source>
</evidence>
<dbReference type="SMART" id="SM00533">
    <property type="entry name" value="MUTSd"/>
    <property type="match status" value="1"/>
</dbReference>
<evidence type="ECO:0000256" key="2">
    <source>
        <dbReference type="ARBA" id="ARBA00022741"/>
    </source>
</evidence>
<keyword evidence="7" id="KW-0540">Nuclease</keyword>
<feature type="domain" description="Smr" evidence="9">
    <location>
        <begin position="662"/>
        <end position="736"/>
    </location>
</feature>
<dbReference type="RefSeq" id="WP_111230056.1">
    <property type="nucleotide sequence ID" value="NZ_NBIU01000019.1"/>
</dbReference>
<keyword evidence="6 7" id="KW-0238">DNA-binding</keyword>
<reference evidence="10 11" key="1">
    <citation type="submission" date="2017-03" db="EMBL/GenBank/DDBJ databases">
        <title>Genomic and clinical evidence uncovers the enterohepatic species Helicobacter valdiviensis as a potential human intestinal pathogen.</title>
        <authorList>
            <person name="Fresia P."/>
            <person name="Jara R."/>
            <person name="Sierra R."/>
            <person name="Ferres I."/>
            <person name="Greif G."/>
            <person name="Iraola G."/>
            <person name="Collado L."/>
        </authorList>
    </citation>
    <scope>NUCLEOTIDE SEQUENCE [LARGE SCALE GENOMIC DNA]</scope>
    <source>
        <strain evidence="10 11">WBE14</strain>
    </source>
</reference>
<keyword evidence="3 7" id="KW-0378">Hydrolase</keyword>
<feature type="coiled-coil region" evidence="8">
    <location>
        <begin position="571"/>
        <end position="598"/>
    </location>
</feature>
<comment type="subunit">
    <text evidence="7">Homodimer. Binds to stalled ribosomes, contacting rRNA.</text>
</comment>
<dbReference type="SMART" id="SM00534">
    <property type="entry name" value="MUTSac"/>
    <property type="match status" value="1"/>
</dbReference>
<dbReference type="GO" id="GO:0016887">
    <property type="term" value="F:ATP hydrolysis activity"/>
    <property type="evidence" value="ECO:0007669"/>
    <property type="project" value="InterPro"/>
</dbReference>
<dbReference type="PANTHER" id="PTHR11361">
    <property type="entry name" value="DNA MISMATCH REPAIR PROTEIN MUTS FAMILY MEMBER"/>
    <property type="match status" value="1"/>
</dbReference>
<dbReference type="GO" id="GO:0043023">
    <property type="term" value="F:ribosomal large subunit binding"/>
    <property type="evidence" value="ECO:0007669"/>
    <property type="project" value="UniProtKB-UniRule"/>
</dbReference>
<keyword evidence="11" id="KW-1185">Reference proteome</keyword>
<comment type="similarity">
    <text evidence="7">Belongs to the DNA mismatch repair MutS family. MutS2 subfamily.</text>
</comment>
<keyword evidence="8" id="KW-0175">Coiled coil</keyword>
<dbReference type="EC" id="3.1.-.-" evidence="7"/>
<feature type="coiled-coil region" evidence="8">
    <location>
        <begin position="477"/>
        <end position="546"/>
    </location>
</feature>
<accession>A0A2W6MTU1</accession>
<dbReference type="AlphaFoldDB" id="A0A2W6MTU1"/>
<dbReference type="Pfam" id="PF01713">
    <property type="entry name" value="Smr"/>
    <property type="match status" value="1"/>
</dbReference>
<evidence type="ECO:0000256" key="8">
    <source>
        <dbReference type="SAM" id="Coils"/>
    </source>
</evidence>
<comment type="function">
    <text evidence="7">Acts as a ribosome collision sensor, splitting the ribosome into its 2 subunits. Detects stalled/collided 70S ribosomes which it binds and splits by an ATP-hydrolysis driven conformational change. Acts upstream of the ribosome quality control system (RQC), a ribosome-associated complex that mediates the extraction of incompletely synthesized nascent chains from stalled ribosomes and their subsequent degradation. Probably generates substrates for RQC.</text>
</comment>
<keyword evidence="2 7" id="KW-0547">Nucleotide-binding</keyword>
<evidence type="ECO:0000256" key="4">
    <source>
        <dbReference type="ARBA" id="ARBA00022840"/>
    </source>
</evidence>
<dbReference type="PANTHER" id="PTHR11361:SF14">
    <property type="entry name" value="DNA MISMATCH REPAIR PROTEIN MUTS, TYPE 2"/>
    <property type="match status" value="1"/>
</dbReference>
<keyword evidence="4 7" id="KW-0067">ATP-binding</keyword>
<comment type="function">
    <text evidence="7">Endonuclease that is involved in the suppression of homologous recombination and thus may have a key role in the control of bacterial genetic diversity.</text>
</comment>
<comment type="caution">
    <text evidence="10">The sequence shown here is derived from an EMBL/GenBank/DDBJ whole genome shotgun (WGS) entry which is preliminary data.</text>
</comment>